<dbReference type="Proteomes" id="UP000477779">
    <property type="component" value="Unassembled WGS sequence"/>
</dbReference>
<keyword evidence="12" id="KW-1185">Reference proteome</keyword>
<reference evidence="11 12" key="1">
    <citation type="submission" date="2019-10" db="EMBL/GenBank/DDBJ databases">
        <title>Genome Sequence of Micromonospora terminaliae DSM 101760.</title>
        <authorList>
            <person name="Guo L."/>
        </authorList>
    </citation>
    <scope>NUCLEOTIDE SEQUENCE [LARGE SCALE GENOMIC DNA]</scope>
    <source>
        <strain evidence="11 12">DSM 101760</strain>
    </source>
</reference>
<dbReference type="InterPro" id="IPR003439">
    <property type="entry name" value="ABC_transporter-like_ATP-bd"/>
</dbReference>
<name>A0AAJ2ZET3_9ACTN</name>
<dbReference type="PANTHER" id="PTHR42781:SF4">
    <property type="entry name" value="SPERMIDINE_PUTRESCINE IMPORT ATP-BINDING PROTEIN POTA"/>
    <property type="match status" value="1"/>
</dbReference>
<evidence type="ECO:0000313" key="13">
    <source>
        <dbReference type="Proteomes" id="UP000477779"/>
    </source>
</evidence>
<evidence type="ECO:0000313" key="10">
    <source>
        <dbReference type="EMBL" id="NES28365.1"/>
    </source>
</evidence>
<dbReference type="NCBIfam" id="TIGR01187">
    <property type="entry name" value="potA"/>
    <property type="match status" value="1"/>
</dbReference>
<dbReference type="GO" id="GO:0005524">
    <property type="term" value="F:ATP binding"/>
    <property type="evidence" value="ECO:0007669"/>
    <property type="project" value="UniProtKB-KW"/>
</dbReference>
<evidence type="ECO:0000313" key="12">
    <source>
        <dbReference type="Proteomes" id="UP000402241"/>
    </source>
</evidence>
<dbReference type="EMBL" id="CP045309">
    <property type="protein sequence ID" value="QGL45900.1"/>
    <property type="molecule type" value="Genomic_DNA"/>
</dbReference>
<dbReference type="PROSITE" id="PS50893">
    <property type="entry name" value="ABC_TRANSPORTER_2"/>
    <property type="match status" value="1"/>
</dbReference>
<evidence type="ECO:0000256" key="1">
    <source>
        <dbReference type="ARBA" id="ARBA00022448"/>
    </source>
</evidence>
<dbReference type="Pfam" id="PF00005">
    <property type="entry name" value="ABC_tran"/>
    <property type="match status" value="1"/>
</dbReference>
<feature type="domain" description="ABC transporter" evidence="9">
    <location>
        <begin position="10"/>
        <end position="240"/>
    </location>
</feature>
<dbReference type="GO" id="GO:0016887">
    <property type="term" value="F:ATP hydrolysis activity"/>
    <property type="evidence" value="ECO:0007669"/>
    <property type="project" value="InterPro"/>
</dbReference>
<dbReference type="InterPro" id="IPR003593">
    <property type="entry name" value="AAA+_ATPase"/>
</dbReference>
<dbReference type="PROSITE" id="PS00211">
    <property type="entry name" value="ABC_TRANSPORTER_1"/>
    <property type="match status" value="1"/>
</dbReference>
<dbReference type="Gene3D" id="2.40.50.100">
    <property type="match status" value="1"/>
</dbReference>
<keyword evidence="2 7" id="KW-1003">Cell membrane</keyword>
<accession>A0AAJ2ZET3</accession>
<comment type="similarity">
    <text evidence="7">Belongs to the ABC transporter superfamily. Spermidine/putrescine importer (TC 3.A.1.11.1) family.</text>
</comment>
<evidence type="ECO:0000313" key="11">
    <source>
        <dbReference type="EMBL" id="QGL45900.1"/>
    </source>
</evidence>
<evidence type="ECO:0000256" key="7">
    <source>
        <dbReference type="RuleBase" id="RU364083"/>
    </source>
</evidence>
<evidence type="ECO:0000256" key="8">
    <source>
        <dbReference type="SAM" id="MobiDB-lite"/>
    </source>
</evidence>
<keyword evidence="5 7" id="KW-1278">Translocase</keyword>
<keyword evidence="3 7" id="KW-0547">Nucleotide-binding</keyword>
<dbReference type="InterPro" id="IPR005893">
    <property type="entry name" value="PotA-like"/>
</dbReference>
<evidence type="ECO:0000256" key="5">
    <source>
        <dbReference type="ARBA" id="ARBA00022967"/>
    </source>
</evidence>
<dbReference type="RefSeq" id="WP_154225292.1">
    <property type="nucleotide sequence ID" value="NZ_CP045309.1"/>
</dbReference>
<comment type="catalytic activity">
    <reaction evidence="7">
        <text>ATP + H2O + polyamine-[polyamine-binding protein]Side 1 = ADP + phosphate + polyamineSide 2 + [polyamine-binding protein]Side 1.</text>
        <dbReference type="EC" id="7.6.2.11"/>
    </reaction>
</comment>
<dbReference type="InterPro" id="IPR013611">
    <property type="entry name" value="Transp-assoc_OB_typ2"/>
</dbReference>
<organism evidence="10 13">
    <name type="scientific">Micromonospora terminaliae</name>
    <dbReference type="NCBI Taxonomy" id="1914461"/>
    <lineage>
        <taxon>Bacteria</taxon>
        <taxon>Bacillati</taxon>
        <taxon>Actinomycetota</taxon>
        <taxon>Actinomycetes</taxon>
        <taxon>Micromonosporales</taxon>
        <taxon>Micromonosporaceae</taxon>
        <taxon>Micromonospora</taxon>
    </lineage>
</organism>
<dbReference type="EC" id="7.6.2.11" evidence="7"/>
<proteinExistence type="inferred from homology"/>
<comment type="subunit">
    <text evidence="7">The complex is composed of two ATP-binding proteins (PotA), two transmembrane proteins (PotB and PotC) and a solute-binding protein (PotD).</text>
</comment>
<dbReference type="SMART" id="SM00382">
    <property type="entry name" value="AAA"/>
    <property type="match status" value="1"/>
</dbReference>
<gene>
    <name evidence="7 11" type="primary">potA</name>
    <name evidence="10" type="ORF">G3561_12520</name>
    <name evidence="11" type="ORF">GCE86_01845</name>
</gene>
<protein>
    <recommendedName>
        <fullName evidence="7">Spermidine/putrescine import ATP-binding protein PotA</fullName>
        <ecNumber evidence="7">7.6.2.11</ecNumber>
    </recommendedName>
</protein>
<dbReference type="AlphaFoldDB" id="A0AAJ2ZET3"/>
<dbReference type="GO" id="GO:0015417">
    <property type="term" value="F:ABC-type polyamine transporter activity"/>
    <property type="evidence" value="ECO:0007669"/>
    <property type="project" value="UniProtKB-EC"/>
</dbReference>
<dbReference type="Proteomes" id="UP000402241">
    <property type="component" value="Chromosome"/>
</dbReference>
<dbReference type="Gene3D" id="3.40.50.300">
    <property type="entry name" value="P-loop containing nucleotide triphosphate hydrolases"/>
    <property type="match status" value="1"/>
</dbReference>
<feature type="region of interest" description="Disordered" evidence="8">
    <location>
        <begin position="272"/>
        <end position="297"/>
    </location>
</feature>
<sequence length="378" mass="40239">MSAGSATPAVSLRGLCKSFGAVEAVAGVDLDIADGEFFSMLGPSGSGKTTVLRMIAGFEPPTAGRVLLGGRDVTRLAPFERDVNTVFQDYALFPHMTVQQNVEYGLRVRKVGRAERRARATEALRGVRLDGLADRRPAALSGGQRQRVALARALVVRPKVLLLDEPLGALDLKLREQMQVELKALQREVGITFVFVTHDQEEALTMSDRVAVFENGRIAQVGTPAEVYERPATPFVAGFVGTSNLLSGDVARSVLGRDGTFSIRPEKIRLVGQPTAPGRGAASDAPELELSTATDEETSATGRVAEVVYAGASTRFVVDLDAGARLVVTQQNLTTSSADVAALRGTPVRLAWRTEHAVAVPVPAVPTPLAKESANAYR</sequence>
<evidence type="ECO:0000256" key="6">
    <source>
        <dbReference type="ARBA" id="ARBA00023136"/>
    </source>
</evidence>
<dbReference type="SUPFAM" id="SSF50331">
    <property type="entry name" value="MOP-like"/>
    <property type="match status" value="1"/>
</dbReference>
<dbReference type="FunFam" id="3.40.50.300:FF:000133">
    <property type="entry name" value="Spermidine/putrescine import ATP-binding protein PotA"/>
    <property type="match status" value="1"/>
</dbReference>
<dbReference type="InterPro" id="IPR017871">
    <property type="entry name" value="ABC_transporter-like_CS"/>
</dbReference>
<dbReference type="EMBL" id="JAAHBZ010000004">
    <property type="protein sequence ID" value="NES28365.1"/>
    <property type="molecule type" value="Genomic_DNA"/>
</dbReference>
<dbReference type="InterPro" id="IPR050093">
    <property type="entry name" value="ABC_SmlMolc_Importer"/>
</dbReference>
<dbReference type="Pfam" id="PF08402">
    <property type="entry name" value="TOBE_2"/>
    <property type="match status" value="1"/>
</dbReference>
<keyword evidence="4 7" id="KW-0067">ATP-binding</keyword>
<keyword evidence="1 7" id="KW-0813">Transport</keyword>
<dbReference type="PANTHER" id="PTHR42781">
    <property type="entry name" value="SPERMIDINE/PUTRESCINE IMPORT ATP-BINDING PROTEIN POTA"/>
    <property type="match status" value="1"/>
</dbReference>
<evidence type="ECO:0000259" key="9">
    <source>
        <dbReference type="PROSITE" id="PS50893"/>
    </source>
</evidence>
<evidence type="ECO:0000256" key="4">
    <source>
        <dbReference type="ARBA" id="ARBA00022840"/>
    </source>
</evidence>
<dbReference type="InterPro" id="IPR027417">
    <property type="entry name" value="P-loop_NTPase"/>
</dbReference>
<evidence type="ECO:0000256" key="3">
    <source>
        <dbReference type="ARBA" id="ARBA00022741"/>
    </source>
</evidence>
<keyword evidence="6 7" id="KW-0472">Membrane</keyword>
<dbReference type="SUPFAM" id="SSF52540">
    <property type="entry name" value="P-loop containing nucleoside triphosphate hydrolases"/>
    <property type="match status" value="1"/>
</dbReference>
<dbReference type="GO" id="GO:0043190">
    <property type="term" value="C:ATP-binding cassette (ABC) transporter complex"/>
    <property type="evidence" value="ECO:0007669"/>
    <property type="project" value="InterPro"/>
</dbReference>
<reference evidence="10 13" key="2">
    <citation type="submission" date="2020-02" db="EMBL/GenBank/DDBJ databases">
        <title>WGS of Micromonospora spp. isolated from hot spring.</title>
        <authorList>
            <person name="Thawai C."/>
        </authorList>
    </citation>
    <scope>NUCLEOTIDE SEQUENCE [LARGE SCALE GENOMIC DNA]</scope>
    <source>
        <strain evidence="10 13">TMS7</strain>
    </source>
</reference>
<dbReference type="InterPro" id="IPR008995">
    <property type="entry name" value="Mo/tungstate-bd_C_term_dom"/>
</dbReference>
<comment type="function">
    <text evidence="7">Part of the ABC transporter complex PotABCD involved in spermidine/putrescine import. Responsible for energy coupling to the transport system.</text>
</comment>
<evidence type="ECO:0000256" key="2">
    <source>
        <dbReference type="ARBA" id="ARBA00022475"/>
    </source>
</evidence>